<reference evidence="1" key="1">
    <citation type="journal article" date="2015" name="Nature">
        <title>Complex archaea that bridge the gap between prokaryotes and eukaryotes.</title>
        <authorList>
            <person name="Spang A."/>
            <person name="Saw J.H."/>
            <person name="Jorgensen S.L."/>
            <person name="Zaremba-Niedzwiedzka K."/>
            <person name="Martijn J."/>
            <person name="Lind A.E."/>
            <person name="van Eijk R."/>
            <person name="Schleper C."/>
            <person name="Guy L."/>
            <person name="Ettema T.J."/>
        </authorList>
    </citation>
    <scope>NUCLEOTIDE SEQUENCE</scope>
</reference>
<dbReference type="EMBL" id="LAZR01012980">
    <property type="protein sequence ID" value="KKM24176.1"/>
    <property type="molecule type" value="Genomic_DNA"/>
</dbReference>
<evidence type="ECO:0000313" key="1">
    <source>
        <dbReference type="EMBL" id="KKM24176.1"/>
    </source>
</evidence>
<name>A0A0F9I979_9ZZZZ</name>
<sequence>MTILDWAAFTLPIAYTERQPLPNEFQQRIEKVMAQMGELMPIITAYCADYLMFVTPQRPYRQAYACPNVGFRINADWKRREALIVFNGQACQMVQGIGVAAIIELLVRVEATGSRLDFATDISTLVSPADVQERGWSKRIVSKSYIQSQQGNTLYIGSRKSDAFCRVYRYNPPHPRSDKLRIEFELKKQRARAVAGIAIVDGVETAARSVAARYEFGHEVVLDAFAGHIRQIKTEAHMRSMASTEMWLLTQAAPAFLRLVKEGVISDPKAWVGRYFLGNIKDADD</sequence>
<comment type="caution">
    <text evidence="1">The sequence shown here is derived from an EMBL/GenBank/DDBJ whole genome shotgun (WGS) entry which is preliminary data.</text>
</comment>
<evidence type="ECO:0008006" key="2">
    <source>
        <dbReference type="Google" id="ProtNLM"/>
    </source>
</evidence>
<dbReference type="AlphaFoldDB" id="A0A0F9I979"/>
<gene>
    <name evidence="1" type="ORF">LCGC14_1607730</name>
</gene>
<proteinExistence type="predicted"/>
<accession>A0A0F9I979</accession>
<protein>
    <recommendedName>
        <fullName evidence="2">Rolling Circle replication initiation protein N-terminal domain-containing protein</fullName>
    </recommendedName>
</protein>
<organism evidence="1">
    <name type="scientific">marine sediment metagenome</name>
    <dbReference type="NCBI Taxonomy" id="412755"/>
    <lineage>
        <taxon>unclassified sequences</taxon>
        <taxon>metagenomes</taxon>
        <taxon>ecological metagenomes</taxon>
    </lineage>
</organism>